<name>A0A0H5Q582_9ZZZZ</name>
<protein>
    <submittedName>
        <fullName evidence="1">Uncharacterized protein</fullName>
    </submittedName>
</protein>
<sequence length="88" mass="10560">MTNMEIVDEMKNFCEKEKIYNFCDLFEYASKNRKDWFDFLVTEKNCVVMALYLIDKSCKAGLITPGERSLQYQELLEIDDADNHYYNY</sequence>
<evidence type="ECO:0000313" key="1">
    <source>
        <dbReference type="EMBL" id="CRY97186.1"/>
    </source>
</evidence>
<reference evidence="1" key="2">
    <citation type="submission" date="2015-07" db="EMBL/GenBank/DDBJ databases">
        <title>Plasmids, circular viruses and viroids from rat gut.</title>
        <authorList>
            <person name="Jorgensen T.J."/>
            <person name="Hansen M.A."/>
            <person name="Xu Z."/>
            <person name="Tabak M.A."/>
            <person name="Sorensen S.J."/>
            <person name="Hansen L.H."/>
        </authorList>
    </citation>
    <scope>NUCLEOTIDE SEQUENCE</scope>
    <source>
        <plasmid evidence="1">pRGFK1409</plasmid>
    </source>
</reference>
<dbReference type="EMBL" id="LN853958">
    <property type="protein sequence ID" value="CRY97186.1"/>
    <property type="molecule type" value="Genomic_DNA"/>
</dbReference>
<reference evidence="1" key="1">
    <citation type="submission" date="2015-06" db="EMBL/GenBank/DDBJ databases">
        <authorList>
            <person name="Joergensen T."/>
        </authorList>
    </citation>
    <scope>NUCLEOTIDE SEQUENCE</scope>
    <source>
        <plasmid evidence="1">pRGFK1409</plasmid>
    </source>
</reference>
<accession>A0A0H5Q582</accession>
<keyword evidence="1" id="KW-0614">Plasmid</keyword>
<geneLocation type="plasmid" evidence="1">
    <name>pRGFK1409</name>
</geneLocation>
<dbReference type="AlphaFoldDB" id="A0A0H5Q582"/>
<organism evidence="1">
    <name type="scientific">uncultured prokaryote</name>
    <dbReference type="NCBI Taxonomy" id="198431"/>
    <lineage>
        <taxon>unclassified sequences</taxon>
        <taxon>environmental samples</taxon>
    </lineage>
</organism>
<proteinExistence type="predicted"/>